<dbReference type="KEGG" id="bmy:BM_BM3510"/>
<gene>
    <name evidence="1 3" type="ORF">Bm3510</name>
    <name evidence="2" type="ORF">BM_BM3510</name>
    <name evidence="1" type="ORF">BM_Bm3510</name>
</gene>
<sequence>MAFNINPEILIIFDLQAIGVRFLHVTKRLDSCAELRKTLKKGRDMVLSNSTKSSQAAFSERTLELESGLKINYVAPAHAVPSKENSSTENSTGLVPRKRSFIEGSDPWEYWEGVFEMCYALDHAIQFETDDLVKGCQVLEIGFCTALPSVFAIKNGAKHITLHSNNTEMMESCVKSTLSRNKIKNVQHRLLYSSLEDLRKLVGRNEFEVIFVVEFFNSQKNQFEEIHDFIDYALANNGICLFESRMFYINCESSLHEFLDLVKMKGKFDIYTRWSTPKSEITQRKVIQLTRAIR</sequence>
<dbReference type="RefSeq" id="XP_001902680.1">
    <property type="nucleotide sequence ID" value="XM_001902645.1"/>
</dbReference>
<dbReference type="SUPFAM" id="SSF53335">
    <property type="entry name" value="S-adenosyl-L-methionine-dependent methyltransferases"/>
    <property type="match status" value="1"/>
</dbReference>
<accession>A0A4E9F571</accession>
<dbReference type="CTD" id="6106107"/>
<evidence type="ECO:0000313" key="2">
    <source>
        <dbReference type="EMBL" id="VIO91142.1"/>
    </source>
</evidence>
<dbReference type="EMBL" id="CAAKNF010000192">
    <property type="protein sequence ID" value="VIO91142.1"/>
    <property type="molecule type" value="Genomic_DNA"/>
</dbReference>
<dbReference type="EMBL" id="LN857006">
    <property type="protein sequence ID" value="CRZ25320.1"/>
    <property type="molecule type" value="Genomic_DNA"/>
</dbReference>
<evidence type="ECO:0000313" key="1">
    <source>
        <dbReference type="EMBL" id="CRZ25320.1"/>
    </source>
</evidence>
<dbReference type="Gene3D" id="3.40.50.150">
    <property type="entry name" value="Vaccinia Virus protein VP39"/>
    <property type="match status" value="1"/>
</dbReference>
<dbReference type="OMA" id="DDWEGVN"/>
<organism evidence="1">
    <name type="scientific">Brugia malayi</name>
    <name type="common">Filarial nematode worm</name>
    <dbReference type="NCBI Taxonomy" id="6279"/>
    <lineage>
        <taxon>Eukaryota</taxon>
        <taxon>Metazoa</taxon>
        <taxon>Ecdysozoa</taxon>
        <taxon>Nematoda</taxon>
        <taxon>Chromadorea</taxon>
        <taxon>Rhabditida</taxon>
        <taxon>Spirurina</taxon>
        <taxon>Spiruromorpha</taxon>
        <taxon>Filarioidea</taxon>
        <taxon>Onchocercidae</taxon>
        <taxon>Brugia</taxon>
    </lineage>
</organism>
<protein>
    <submittedName>
        <fullName evidence="1">Bm3510</fullName>
    </submittedName>
</protein>
<dbReference type="OrthoDB" id="1723750at2759"/>
<dbReference type="GeneID" id="6106107"/>
<name>A0A0H5SB37_BRUMA</name>
<dbReference type="InterPro" id="IPR029063">
    <property type="entry name" value="SAM-dependent_MTases_sf"/>
</dbReference>
<reference evidence="2" key="3">
    <citation type="submission" date="2019-04" db="EMBL/GenBank/DDBJ databases">
        <authorList>
            <person name="Howe K."/>
            <person name="Paulini M."/>
            <person name="Williams G."/>
        </authorList>
    </citation>
    <scope>NUCLEOTIDE SEQUENCE [LARGE SCALE GENOMIC DNA]</scope>
    <source>
        <strain evidence="2">FR3</strain>
    </source>
</reference>
<evidence type="ECO:0000313" key="3">
    <source>
        <dbReference type="WormBase" id="Bm3510"/>
    </source>
</evidence>
<accession>A0A0H5SB37</accession>
<dbReference type="AlphaFoldDB" id="A0A0H5SB37"/>
<reference evidence="1" key="1">
    <citation type="journal article" date="2007" name="Science">
        <title>Draft genome of the filarial nematode parasite Brugia malayi.</title>
        <authorList>
            <person name="Ghedin E."/>
            <person name="Wang S."/>
            <person name="Spiro D."/>
            <person name="Caler E."/>
            <person name="Zhao Q."/>
            <person name="Crabtree J."/>
            <person name="Allen J.E."/>
            <person name="Delcher A.L."/>
            <person name="Guiliano D.B."/>
            <person name="Miranda-Saavedra D."/>
            <person name="Angiuoli S.V."/>
            <person name="Creasy T."/>
            <person name="Amedeo P."/>
            <person name="Haas B."/>
            <person name="El-Sayed N.M."/>
            <person name="Wortman J.R."/>
            <person name="Feldblyum T."/>
            <person name="Tallon L."/>
            <person name="Schatz M."/>
            <person name="Shumway M."/>
            <person name="Koo H."/>
            <person name="Salzberg S.L."/>
            <person name="Schobel S."/>
            <person name="Pertea M."/>
            <person name="Pop M."/>
            <person name="White O."/>
            <person name="Barton G.J."/>
            <person name="Carlow C.K."/>
            <person name="Crawford M.J."/>
            <person name="Daub J."/>
            <person name="Dimmic M.W."/>
            <person name="Estes C.F."/>
            <person name="Foster J.M."/>
            <person name="Ganatra M."/>
            <person name="Gregory W.F."/>
            <person name="Johnson N.M."/>
            <person name="Jin J."/>
            <person name="Komuniecki R."/>
            <person name="Korf I."/>
            <person name="Kumar S."/>
            <person name="Laney S."/>
            <person name="Li B.W."/>
            <person name="Li W."/>
            <person name="Lindblom T.H."/>
            <person name="Lustigman S."/>
            <person name="Ma D."/>
            <person name="Maina C.V."/>
            <person name="Martin D.M."/>
            <person name="McCarter J.P."/>
            <person name="McReynolds L."/>
            <person name="Mitreva M."/>
            <person name="Nutman T.B."/>
            <person name="Parkinson J."/>
            <person name="Peregrin-Alvarez J.M."/>
            <person name="Poole C."/>
            <person name="Ren Q."/>
            <person name="Saunders L."/>
            <person name="Sluder A.E."/>
            <person name="Smith K."/>
            <person name="Stanke M."/>
            <person name="Unnasch T.R."/>
            <person name="Ware J."/>
            <person name="Wei A.D."/>
            <person name="Weil G."/>
            <person name="Williams D.J."/>
            <person name="Zhang Y."/>
            <person name="Williams S.A."/>
            <person name="Fraser-Liggett C."/>
            <person name="Slatko B."/>
            <person name="Blaxter M.L."/>
            <person name="Scott A.L."/>
        </authorList>
    </citation>
    <scope>NUCLEOTIDE SEQUENCE</scope>
    <source>
        <strain evidence="1">FR3</strain>
    </source>
</reference>
<proteinExistence type="predicted"/>
<dbReference type="WormBase" id="Bm3510">
    <property type="protein sequence ID" value="BM47880"/>
    <property type="gene ID" value="WBGene00223771"/>
</dbReference>
<reference evidence="1" key="2">
    <citation type="submission" date="2012-12" db="EMBL/GenBank/DDBJ databases">
        <authorList>
            <person name="Gao Y.W."/>
            <person name="Fan S.T."/>
            <person name="Sun H.T."/>
            <person name="Wang Z."/>
            <person name="Gao X.L."/>
            <person name="Li Y.G."/>
            <person name="Wang T.C."/>
            <person name="Zhang K."/>
            <person name="Xu W.W."/>
            <person name="Yu Z.J."/>
            <person name="Xia X.Z."/>
        </authorList>
    </citation>
    <scope>NUCLEOTIDE SEQUENCE</scope>
    <source>
        <strain evidence="1">FR3</strain>
    </source>
</reference>